<sequence>MAKGLLAGMTDYNHQSFEDILEDLEKERKNTIAFKNQIQQNIEILTDNGYWTISVPFDFKNIVAYSLRHFNTVISELTDIEKDLENEVQPNHLRRLRKISTVAQEINVDIGKIWHQQYENKDYENDDFRKVESVYCDTRDMAVNLLDIDNIAERLEDFIGKKKSEMKKNNPWLAGSFYLTAVISVLIALGALSNVVVWYLFPIVLIAGILIVGLVGVLQLRNDDRISDKSFASLIKETYRRLPLLNQIKKDEK</sequence>
<dbReference type="RefSeq" id="WP_219286652.1">
    <property type="nucleotide sequence ID" value="NZ_RPHB01000001.1"/>
</dbReference>
<gene>
    <name evidence="2" type="ORF">EGN73_02140</name>
</gene>
<proteinExistence type="predicted"/>
<dbReference type="Proteomes" id="UP000727490">
    <property type="component" value="Unassembled WGS sequence"/>
</dbReference>
<accession>A0A951MBZ9</accession>
<keyword evidence="1" id="KW-0812">Transmembrane</keyword>
<dbReference type="AlphaFoldDB" id="A0A951MBZ9"/>
<evidence type="ECO:0000313" key="2">
    <source>
        <dbReference type="EMBL" id="MBW3466615.1"/>
    </source>
</evidence>
<comment type="caution">
    <text evidence="2">The sequence shown here is derived from an EMBL/GenBank/DDBJ whole genome shotgun (WGS) entry which is preliminary data.</text>
</comment>
<evidence type="ECO:0000313" key="3">
    <source>
        <dbReference type="Proteomes" id="UP000727490"/>
    </source>
</evidence>
<organism evidence="2 3">
    <name type="scientific">Arthrospiribacter ruber</name>
    <dbReference type="NCBI Taxonomy" id="2487934"/>
    <lineage>
        <taxon>Bacteria</taxon>
        <taxon>Pseudomonadati</taxon>
        <taxon>Bacteroidota</taxon>
        <taxon>Cytophagia</taxon>
        <taxon>Cytophagales</taxon>
        <taxon>Cyclobacteriaceae</taxon>
        <taxon>Arthrospiribacter</taxon>
    </lineage>
</organism>
<keyword evidence="1" id="KW-1133">Transmembrane helix</keyword>
<evidence type="ECO:0000256" key="1">
    <source>
        <dbReference type="SAM" id="Phobius"/>
    </source>
</evidence>
<protein>
    <submittedName>
        <fullName evidence="2">Uncharacterized protein</fullName>
    </submittedName>
</protein>
<keyword evidence="1" id="KW-0472">Membrane</keyword>
<keyword evidence="3" id="KW-1185">Reference proteome</keyword>
<reference evidence="2 3" key="1">
    <citation type="journal article" date="2020" name="Syst. Appl. Microbiol.">
        <title>Arthrospiribacter ruber gen. nov., sp. nov., a novel bacterium isolated from Arthrospira cultures.</title>
        <authorList>
            <person name="Waleron M."/>
            <person name="Misztak A."/>
            <person name="Waleron M.M."/>
            <person name="Furmaniak M."/>
            <person name="Mrozik A."/>
            <person name="Waleron K."/>
        </authorList>
    </citation>
    <scope>NUCLEOTIDE SEQUENCE [LARGE SCALE GENOMIC DNA]</scope>
    <source>
        <strain evidence="2 3">DPMB0001</strain>
    </source>
</reference>
<feature type="transmembrane region" description="Helical" evidence="1">
    <location>
        <begin position="198"/>
        <end position="220"/>
    </location>
</feature>
<feature type="transmembrane region" description="Helical" evidence="1">
    <location>
        <begin position="172"/>
        <end position="192"/>
    </location>
</feature>
<dbReference type="EMBL" id="RPHB01000001">
    <property type="protein sequence ID" value="MBW3466615.1"/>
    <property type="molecule type" value="Genomic_DNA"/>
</dbReference>
<name>A0A951MBZ9_9BACT</name>